<dbReference type="Proteomes" id="UP001240777">
    <property type="component" value="Unassembled WGS sequence"/>
</dbReference>
<reference evidence="1 3" key="3">
    <citation type="journal article" date="2024" name="Syst. Appl. Microbiol.">
        <title>Helicobacter cappadocius sp. nov., from lizards: The first psychrotrophic Helicobacter species.</title>
        <authorList>
            <person name="Aydin F."/>
            <person name="Tarhane S."/>
            <person name="Karakaya E."/>
            <person name="Abay S."/>
            <person name="Kayman T."/>
            <person name="Guran O."/>
            <person name="Bozkurt E."/>
            <person name="Uzum N."/>
            <person name="Avci A."/>
            <person name="Olgun K."/>
            <person name="Jablonski D."/>
            <person name="Guran C."/>
            <person name="Burcin Saticioglu I."/>
        </authorList>
    </citation>
    <scope>NUCLEOTIDE SEQUENCE [LARGE SCALE GENOMIC DNA]</scope>
    <source>
        <strain evidence="1">Faydin-H75</strain>
        <strain evidence="3">faydin-H76</strain>
    </source>
</reference>
<evidence type="ECO:0000313" key="3">
    <source>
        <dbReference type="Proteomes" id="UP001177258"/>
    </source>
</evidence>
<dbReference type="EMBL" id="JAUPEV010000002">
    <property type="protein sequence ID" value="MDO7252714.1"/>
    <property type="molecule type" value="Genomic_DNA"/>
</dbReference>
<sequence length="169" mass="19730">MYFSGFCFEGEEILFTDFSHKSIYDISGFSYGAQKATEEVFNRLKKNQRVQKLILYSPAFFEDKNEAYKRLQILSFKKNRQAYIQNFLDKAGADQECNKYFKEGILEELEALLSYKWCKDKLEYIIKKGVSIEVYLGGNDRIIDANTTKDFFASLAVVCFMKGFNHCLK</sequence>
<keyword evidence="4" id="KW-1185">Reference proteome</keyword>
<organism evidence="2 3">
    <name type="scientific">Helicobacter cappadocius</name>
    <dbReference type="NCBI Taxonomy" id="3063998"/>
    <lineage>
        <taxon>Bacteria</taxon>
        <taxon>Pseudomonadati</taxon>
        <taxon>Campylobacterota</taxon>
        <taxon>Epsilonproteobacteria</taxon>
        <taxon>Campylobacterales</taxon>
        <taxon>Helicobacteraceae</taxon>
        <taxon>Helicobacter</taxon>
    </lineage>
</organism>
<dbReference type="Proteomes" id="UP001177258">
    <property type="component" value="Unassembled WGS sequence"/>
</dbReference>
<reference evidence="2 4" key="1">
    <citation type="submission" date="2023-07" db="EMBL/GenBank/DDBJ databases">
        <title>Unpublished Manusciprt.</title>
        <authorList>
            <person name="Aydin F."/>
            <person name="Tarhane S."/>
            <person name="Saticioglu I.B."/>
            <person name="Karakaya E."/>
            <person name="Abay S."/>
            <person name="Guran O."/>
            <person name="Bozkurt E."/>
            <person name="Uzum N."/>
            <person name="Olgun K."/>
            <person name="Jablonski D."/>
        </authorList>
    </citation>
    <scope>NUCLEOTIDE SEQUENCE</scope>
    <source>
        <strain evidence="4">faydin-H75</strain>
        <strain evidence="2">Faydin-H76</strain>
    </source>
</reference>
<evidence type="ECO:0000313" key="4">
    <source>
        <dbReference type="Proteomes" id="UP001240777"/>
    </source>
</evidence>
<dbReference type="AlphaFoldDB" id="A0AA90T979"/>
<dbReference type="NCBIfam" id="NF033854">
    <property type="entry name" value="esterase_BioV"/>
    <property type="match status" value="1"/>
</dbReference>
<dbReference type="EMBL" id="JAUYZK010000002">
    <property type="protein sequence ID" value="MDP2538582.1"/>
    <property type="molecule type" value="Genomic_DNA"/>
</dbReference>
<accession>A0AA90T979</accession>
<dbReference type="RefSeq" id="WP_305516554.1">
    <property type="nucleotide sequence ID" value="NZ_JAUPEV010000002.1"/>
</dbReference>
<name>A0AA90T979_9HELI</name>
<comment type="caution">
    <text evidence="2">The sequence shown here is derived from an EMBL/GenBank/DDBJ whole genome shotgun (WGS) entry which is preliminary data.</text>
</comment>
<evidence type="ECO:0000313" key="2">
    <source>
        <dbReference type="EMBL" id="MDP2538582.1"/>
    </source>
</evidence>
<gene>
    <name evidence="2" type="primary">bioV</name>
    <name evidence="1" type="ORF">Q5I04_02115</name>
    <name evidence="2" type="ORF">Q5I06_02120</name>
</gene>
<evidence type="ECO:0000313" key="1">
    <source>
        <dbReference type="EMBL" id="MDO7252714.1"/>
    </source>
</evidence>
<proteinExistence type="predicted"/>
<reference evidence="1" key="2">
    <citation type="submission" date="2023-07" db="EMBL/GenBank/DDBJ databases">
        <authorList>
            <person name="Aydin F."/>
            <person name="Tarhane S."/>
            <person name="Saticioglu I.B."/>
            <person name="Karakaya E."/>
            <person name="Abay S."/>
            <person name="Guran O."/>
            <person name="Bozkurt E."/>
            <person name="Uzum N."/>
            <person name="Olgun K."/>
            <person name="Jablonski D."/>
        </authorList>
    </citation>
    <scope>NUCLEOTIDE SEQUENCE</scope>
    <source>
        <strain evidence="1">Faydin-H75</strain>
    </source>
</reference>
<protein>
    <submittedName>
        <fullName evidence="2">Pimelyl-ACP methyl ester esterase BioV</fullName>
    </submittedName>
</protein>